<evidence type="ECO:0000313" key="4">
    <source>
        <dbReference type="Proteomes" id="UP000203902"/>
    </source>
</evidence>
<dbReference type="Proteomes" id="UP000510897">
    <property type="component" value="Segment"/>
</dbReference>
<reference evidence="4 5" key="1">
    <citation type="journal article" date="2016" name="Virology">
        <title>The genomic content and context of auxiliary metabolic genes in marine cyanomyoviruses.</title>
        <authorList>
            <person name="Crummett L.T."/>
            <person name="Puxty R.J."/>
            <person name="Weihe C."/>
            <person name="Marston M.F."/>
            <person name="Martiny J.B."/>
        </authorList>
    </citation>
    <scope>NUCLEOTIDE SEQUENCE [LARGE SCALE GENOMIC DNA]</scope>
    <source>
        <strain evidence="1">0910CC49</strain>
        <strain evidence="2">0910SB42</strain>
    </source>
</reference>
<dbReference type="EMBL" id="MT586120">
    <property type="protein sequence ID" value="QLF86270.1"/>
    <property type="molecule type" value="Genomic_DNA"/>
</dbReference>
<dbReference type="Proteomes" id="UP000203902">
    <property type="component" value="Segment"/>
</dbReference>
<dbReference type="EMBL" id="KU686212">
    <property type="protein sequence ID" value="AOV62142.1"/>
    <property type="molecule type" value="Genomic_DNA"/>
</dbReference>
<accession>A0A1D8KU21</accession>
<proteinExistence type="predicted"/>
<dbReference type="OrthoDB" id="22990at10239"/>
<evidence type="ECO:0000313" key="2">
    <source>
        <dbReference type="EMBL" id="AOV62406.1"/>
    </source>
</evidence>
<dbReference type="Proteomes" id="UP000226384">
    <property type="component" value="Segment"/>
</dbReference>
<dbReference type="EMBL" id="KU686213">
    <property type="protein sequence ID" value="AOV62406.1"/>
    <property type="molecule type" value="Genomic_DNA"/>
</dbReference>
<protein>
    <submittedName>
        <fullName evidence="1">Uncharacterized protein</fullName>
    </submittedName>
</protein>
<evidence type="ECO:0000313" key="3">
    <source>
        <dbReference type="EMBL" id="QLF86270.1"/>
    </source>
</evidence>
<reference evidence="3 6" key="3">
    <citation type="submission" date="2020-07" db="EMBL/GenBank/DDBJ databases">
        <title>Signatures of coevolution in a cyanophage population.</title>
        <authorList>
            <person name="Abebe J."/>
        </authorList>
    </citation>
    <scope>NUCLEOTIDE SEQUENCE [LARGE SCALE GENOMIC DNA]</scope>
    <source>
        <strain evidence="3">0809CC03</strain>
    </source>
</reference>
<evidence type="ECO:0000313" key="6">
    <source>
        <dbReference type="Proteomes" id="UP000510897"/>
    </source>
</evidence>
<evidence type="ECO:0000313" key="5">
    <source>
        <dbReference type="Proteomes" id="UP000226384"/>
    </source>
</evidence>
<reference evidence="3 6" key="2">
    <citation type="submission" date="2020-06" db="EMBL/GenBank/DDBJ databases">
        <authorList>
            <person name="Puxty R.J."/>
            <person name="Weihe C."/>
            <person name="Marston M.F."/>
            <person name="Martiny J.B.H."/>
        </authorList>
    </citation>
    <scope>NUCLEOTIDE SEQUENCE [LARGE SCALE GENOMIC DNA]</scope>
    <source>
        <strain evidence="3">0809CC03</strain>
    </source>
</reference>
<sequence>MEEREFSDLKMERKECGKCGATWINGQHMWHTGNKGSEADLAGLVCNKLGDSQCINPLRGDESGDTWEVREGDLRVGFDAKRDRMEDQRARFKEEYGEDPHFDDPLK</sequence>
<dbReference type="GeneID" id="30308272"/>
<evidence type="ECO:0000313" key="1">
    <source>
        <dbReference type="EMBL" id="AOV62142.1"/>
    </source>
</evidence>
<gene>
    <name evidence="1" type="ORF">C490910_218</name>
    <name evidence="3" type="ORF">CC030809_00222</name>
    <name evidence="2" type="ORF">S420910_218</name>
</gene>
<dbReference type="KEGG" id="vg:30308272"/>
<dbReference type="RefSeq" id="YP_009323151.1">
    <property type="nucleotide sequence ID" value="NC_031927.1"/>
</dbReference>
<keyword evidence="4" id="KW-1185">Reference proteome</keyword>
<name>A0A1D8KU21_9CAUD</name>
<organism evidence="1 4">
    <name type="scientific">Synechococcus phage S-CAM7</name>
    <dbReference type="NCBI Taxonomy" id="1883368"/>
    <lineage>
        <taxon>Viruses</taxon>
        <taxon>Duplodnaviria</taxon>
        <taxon>Heunggongvirae</taxon>
        <taxon>Uroviricota</taxon>
        <taxon>Caudoviricetes</taxon>
        <taxon>Pantevenvirales</taxon>
        <taxon>Kyanoviridae</taxon>
        <taxon>Mazuvirus</taxon>
        <taxon>Mazuvirus scam7</taxon>
    </lineage>
</organism>